<keyword evidence="2" id="KW-0472">Membrane</keyword>
<proteinExistence type="predicted"/>
<evidence type="ECO:0000256" key="2">
    <source>
        <dbReference type="SAM" id="Phobius"/>
    </source>
</evidence>
<gene>
    <name evidence="3" type="ORF">SAMN04487818_108323</name>
</gene>
<evidence type="ECO:0000313" key="3">
    <source>
        <dbReference type="EMBL" id="SES20384.1"/>
    </source>
</evidence>
<dbReference type="Proteomes" id="UP000199051">
    <property type="component" value="Unassembled WGS sequence"/>
</dbReference>
<organism evidence="3 4">
    <name type="scientific">Actinokineospora terrae</name>
    <dbReference type="NCBI Taxonomy" id="155974"/>
    <lineage>
        <taxon>Bacteria</taxon>
        <taxon>Bacillati</taxon>
        <taxon>Actinomycetota</taxon>
        <taxon>Actinomycetes</taxon>
        <taxon>Pseudonocardiales</taxon>
        <taxon>Pseudonocardiaceae</taxon>
        <taxon>Actinokineospora</taxon>
    </lineage>
</organism>
<feature type="compositionally biased region" description="Basic residues" evidence="1">
    <location>
        <begin position="157"/>
        <end position="166"/>
    </location>
</feature>
<dbReference type="AlphaFoldDB" id="A0A1H9VFY4"/>
<sequence length="176" mass="18617">MGSTRVGGGPVRWIRGFRGALVSLLAGILLFLGAAALISVFEDQGAALVANGVEVPAVVTDVNQGARTEDWMKVRFFIAGDEREHTLPLNGDHAVGDRITVVYDRFHHENVTVAGVPYESPYAFFAIIPMLGSLALVVLAGLLAVGAIRDAVTARRVGRPGRHRARAPGGDGGHSR</sequence>
<feature type="region of interest" description="Disordered" evidence="1">
    <location>
        <begin position="157"/>
        <end position="176"/>
    </location>
</feature>
<feature type="transmembrane region" description="Helical" evidence="2">
    <location>
        <begin position="21"/>
        <end position="41"/>
    </location>
</feature>
<evidence type="ECO:0000256" key="1">
    <source>
        <dbReference type="SAM" id="MobiDB-lite"/>
    </source>
</evidence>
<protein>
    <recommendedName>
        <fullName evidence="5">DUF3592 domain-containing protein</fullName>
    </recommendedName>
</protein>
<reference evidence="4" key="1">
    <citation type="submission" date="2016-10" db="EMBL/GenBank/DDBJ databases">
        <authorList>
            <person name="Varghese N."/>
            <person name="Submissions S."/>
        </authorList>
    </citation>
    <scope>NUCLEOTIDE SEQUENCE [LARGE SCALE GENOMIC DNA]</scope>
    <source>
        <strain evidence="4">DSM 44260</strain>
    </source>
</reference>
<keyword evidence="2" id="KW-1133">Transmembrane helix</keyword>
<dbReference type="EMBL" id="FOGI01000008">
    <property type="protein sequence ID" value="SES20384.1"/>
    <property type="molecule type" value="Genomic_DNA"/>
</dbReference>
<name>A0A1H9VFY4_9PSEU</name>
<keyword evidence="4" id="KW-1185">Reference proteome</keyword>
<dbReference type="STRING" id="155974.SAMN04487818_108323"/>
<feature type="transmembrane region" description="Helical" evidence="2">
    <location>
        <begin position="122"/>
        <end position="148"/>
    </location>
</feature>
<evidence type="ECO:0000313" key="4">
    <source>
        <dbReference type="Proteomes" id="UP000199051"/>
    </source>
</evidence>
<evidence type="ECO:0008006" key="5">
    <source>
        <dbReference type="Google" id="ProtNLM"/>
    </source>
</evidence>
<accession>A0A1H9VFY4</accession>
<keyword evidence="2" id="KW-0812">Transmembrane</keyword>